<dbReference type="Pfam" id="PF02899">
    <property type="entry name" value="Phage_int_SAM_1"/>
    <property type="match status" value="1"/>
</dbReference>
<evidence type="ECO:0000256" key="5">
    <source>
        <dbReference type="ARBA" id="ARBA00022829"/>
    </source>
</evidence>
<dbReference type="GO" id="GO:0009037">
    <property type="term" value="F:tyrosine-based site-specific recombinase activity"/>
    <property type="evidence" value="ECO:0007669"/>
    <property type="project" value="UniProtKB-UniRule"/>
</dbReference>
<sequence length="302" mass="34933">MYGYIDSFIVYLQTEKNASQHTIKNYSNDLFDGLAYFARELGKQDFALHPVEANAALFRSYLAFLRQRKKSGATISRRMSAWRSFYRFLCREGVVEVNPLLRVGIPKRDRKLPRFLTLQEMEAVIKHPDRKKILGARDRAVLETLYGAGIRVSELVGLDITDVDLNRALIKVTAKGNRERILPLGDYAVEALRFYMHRIRPQLMEKKPGRIDALFLNNRGGRLTDRGVRWLVKRYTKMLGLNAQTCPHTFRHSYATHMLDNGADLRAVQELLGHARLSTTQIYTHLSKERVKRVYDKSHPRA</sequence>
<keyword evidence="3 10" id="KW-0963">Cytoplasm</keyword>
<dbReference type="CDD" id="cd00798">
    <property type="entry name" value="INT_XerDC_C"/>
    <property type="match status" value="1"/>
</dbReference>
<dbReference type="RefSeq" id="WP_092482475.1">
    <property type="nucleotide sequence ID" value="NZ_FOYM01000007.1"/>
</dbReference>
<protein>
    <recommendedName>
        <fullName evidence="10 11">Tyrosine recombinase XerC</fullName>
    </recommendedName>
</protein>
<gene>
    <name evidence="10" type="primary">xerC</name>
    <name evidence="14" type="ORF">SAMN05660706_10725</name>
</gene>
<feature type="domain" description="Core-binding (CB)" evidence="13">
    <location>
        <begin position="1"/>
        <end position="90"/>
    </location>
</feature>
<evidence type="ECO:0000313" key="15">
    <source>
        <dbReference type="Proteomes" id="UP000199584"/>
    </source>
</evidence>
<dbReference type="STRING" id="39060.SAMN05660706_10725"/>
<dbReference type="NCBIfam" id="NF040815">
    <property type="entry name" value="recomb_XerA_Arch"/>
    <property type="match status" value="1"/>
</dbReference>
<dbReference type="GO" id="GO:0006313">
    <property type="term" value="P:DNA transposition"/>
    <property type="evidence" value="ECO:0007669"/>
    <property type="project" value="UniProtKB-UniRule"/>
</dbReference>
<dbReference type="NCBIfam" id="NF001399">
    <property type="entry name" value="PRK00283.1"/>
    <property type="match status" value="1"/>
</dbReference>
<dbReference type="InterPro" id="IPR002104">
    <property type="entry name" value="Integrase_catalytic"/>
</dbReference>
<evidence type="ECO:0000256" key="11">
    <source>
        <dbReference type="NCBIfam" id="TIGR02224"/>
    </source>
</evidence>
<feature type="active site" evidence="10">
    <location>
        <position position="274"/>
    </location>
</feature>
<comment type="similarity">
    <text evidence="2 10">Belongs to the 'phage' integrase family. XerC subfamily.</text>
</comment>
<dbReference type="PROSITE" id="PS51900">
    <property type="entry name" value="CB"/>
    <property type="match status" value="1"/>
</dbReference>
<dbReference type="OrthoDB" id="9785687at2"/>
<dbReference type="InterPro" id="IPR013762">
    <property type="entry name" value="Integrase-like_cat_sf"/>
</dbReference>
<evidence type="ECO:0000256" key="4">
    <source>
        <dbReference type="ARBA" id="ARBA00022618"/>
    </source>
</evidence>
<keyword evidence="9 10" id="KW-0131">Cell cycle</keyword>
<comment type="function">
    <text evidence="10">Site-specific tyrosine recombinase, which acts by catalyzing the cutting and rejoining of the recombining DNA molecules. The XerC-XerD complex is essential to convert dimers of the bacterial chromosome into monomers to permit their segregation at cell division. It also contributes to the segregational stability of plasmids.</text>
</comment>
<keyword evidence="15" id="KW-1185">Reference proteome</keyword>
<reference evidence="15" key="1">
    <citation type="submission" date="2016-10" db="EMBL/GenBank/DDBJ databases">
        <authorList>
            <person name="Varghese N."/>
            <person name="Submissions S."/>
        </authorList>
    </citation>
    <scope>NUCLEOTIDE SEQUENCE [LARGE SCALE GENOMIC DNA]</scope>
    <source>
        <strain evidence="15">DSM 3669</strain>
    </source>
</reference>
<dbReference type="NCBIfam" id="TIGR02224">
    <property type="entry name" value="recomb_XerC"/>
    <property type="match status" value="1"/>
</dbReference>
<dbReference type="PANTHER" id="PTHR30349">
    <property type="entry name" value="PHAGE INTEGRASE-RELATED"/>
    <property type="match status" value="1"/>
</dbReference>
<dbReference type="InterPro" id="IPR011010">
    <property type="entry name" value="DNA_brk_join_enz"/>
</dbReference>
<evidence type="ECO:0000256" key="8">
    <source>
        <dbReference type="ARBA" id="ARBA00023172"/>
    </source>
</evidence>
<dbReference type="InterPro" id="IPR050090">
    <property type="entry name" value="Tyrosine_recombinase_XerCD"/>
</dbReference>
<dbReference type="InterPro" id="IPR011931">
    <property type="entry name" value="Recomb_XerC"/>
</dbReference>
<dbReference type="InterPro" id="IPR004107">
    <property type="entry name" value="Integrase_SAM-like_N"/>
</dbReference>
<feature type="active site" evidence="10">
    <location>
        <position position="175"/>
    </location>
</feature>
<evidence type="ECO:0000256" key="1">
    <source>
        <dbReference type="ARBA" id="ARBA00004496"/>
    </source>
</evidence>
<dbReference type="InterPro" id="IPR023009">
    <property type="entry name" value="Tyrosine_recombinase_XerC/XerD"/>
</dbReference>
<dbReference type="InterPro" id="IPR044068">
    <property type="entry name" value="CB"/>
</dbReference>
<evidence type="ECO:0000256" key="3">
    <source>
        <dbReference type="ARBA" id="ARBA00022490"/>
    </source>
</evidence>
<keyword evidence="6 10" id="KW-0229">DNA integration</keyword>
<dbReference type="Gene3D" id="1.10.443.10">
    <property type="entry name" value="Intergrase catalytic core"/>
    <property type="match status" value="1"/>
</dbReference>
<evidence type="ECO:0000256" key="7">
    <source>
        <dbReference type="ARBA" id="ARBA00023125"/>
    </source>
</evidence>
<feature type="active site" evidence="10">
    <location>
        <position position="251"/>
    </location>
</feature>
<dbReference type="GO" id="GO:0051301">
    <property type="term" value="P:cell division"/>
    <property type="evidence" value="ECO:0007669"/>
    <property type="project" value="UniProtKB-UniRule"/>
</dbReference>
<dbReference type="SUPFAM" id="SSF56349">
    <property type="entry name" value="DNA breaking-rejoining enzymes"/>
    <property type="match status" value="1"/>
</dbReference>
<proteinExistence type="inferred from homology"/>
<comment type="subunit">
    <text evidence="10">Forms a cyclic heterotetrameric complex composed of two molecules of XerC and two molecules of XerD.</text>
</comment>
<evidence type="ECO:0000259" key="13">
    <source>
        <dbReference type="PROSITE" id="PS51900"/>
    </source>
</evidence>
<evidence type="ECO:0000256" key="6">
    <source>
        <dbReference type="ARBA" id="ARBA00022908"/>
    </source>
</evidence>
<keyword evidence="4 10" id="KW-0132">Cell division</keyword>
<dbReference type="Proteomes" id="UP000199584">
    <property type="component" value="Unassembled WGS sequence"/>
</dbReference>
<evidence type="ECO:0000256" key="2">
    <source>
        <dbReference type="ARBA" id="ARBA00006657"/>
    </source>
</evidence>
<dbReference type="GO" id="GO:0007059">
    <property type="term" value="P:chromosome segregation"/>
    <property type="evidence" value="ECO:0007669"/>
    <property type="project" value="UniProtKB-UniRule"/>
</dbReference>
<keyword evidence="5 10" id="KW-0159">Chromosome partition</keyword>
<feature type="active site" evidence="10">
    <location>
        <position position="248"/>
    </location>
</feature>
<keyword evidence="8 10" id="KW-0233">DNA recombination</keyword>
<evidence type="ECO:0000313" key="14">
    <source>
        <dbReference type="EMBL" id="SFR01626.1"/>
    </source>
</evidence>
<evidence type="ECO:0000256" key="9">
    <source>
        <dbReference type="ARBA" id="ARBA00023306"/>
    </source>
</evidence>
<feature type="domain" description="Tyr recombinase" evidence="12">
    <location>
        <begin position="111"/>
        <end position="296"/>
    </location>
</feature>
<feature type="active site" evidence="10">
    <location>
        <position position="151"/>
    </location>
</feature>
<dbReference type="GO" id="GO:0005737">
    <property type="term" value="C:cytoplasm"/>
    <property type="evidence" value="ECO:0007669"/>
    <property type="project" value="UniProtKB-SubCell"/>
</dbReference>
<dbReference type="HAMAP" id="MF_01808">
    <property type="entry name" value="Recomb_XerC_XerD"/>
    <property type="match status" value="1"/>
</dbReference>
<comment type="subcellular location">
    <subcellularLocation>
        <location evidence="1 10">Cytoplasm</location>
    </subcellularLocation>
</comment>
<evidence type="ECO:0000256" key="10">
    <source>
        <dbReference type="HAMAP-Rule" id="MF_01808"/>
    </source>
</evidence>
<dbReference type="PROSITE" id="PS51898">
    <property type="entry name" value="TYR_RECOMBINASE"/>
    <property type="match status" value="1"/>
</dbReference>
<organism evidence="14 15">
    <name type="scientific">Desulfoscipio geothermicus DSM 3669</name>
    <dbReference type="NCBI Taxonomy" id="1121426"/>
    <lineage>
        <taxon>Bacteria</taxon>
        <taxon>Bacillati</taxon>
        <taxon>Bacillota</taxon>
        <taxon>Clostridia</taxon>
        <taxon>Eubacteriales</taxon>
        <taxon>Desulfallaceae</taxon>
        <taxon>Desulfoscipio</taxon>
    </lineage>
</organism>
<dbReference type="GO" id="GO:0003677">
    <property type="term" value="F:DNA binding"/>
    <property type="evidence" value="ECO:0007669"/>
    <property type="project" value="UniProtKB-UniRule"/>
</dbReference>
<dbReference type="EMBL" id="FOYM01000007">
    <property type="protein sequence ID" value="SFR01626.1"/>
    <property type="molecule type" value="Genomic_DNA"/>
</dbReference>
<dbReference type="Gene3D" id="1.10.150.130">
    <property type="match status" value="1"/>
</dbReference>
<feature type="active site" description="O-(3'-phospho-DNA)-tyrosine intermediate" evidence="10">
    <location>
        <position position="283"/>
    </location>
</feature>
<dbReference type="PANTHER" id="PTHR30349:SF77">
    <property type="entry name" value="TYROSINE RECOMBINASE XERC"/>
    <property type="match status" value="1"/>
</dbReference>
<evidence type="ECO:0000259" key="12">
    <source>
        <dbReference type="PROSITE" id="PS51898"/>
    </source>
</evidence>
<name>A0A1I6D830_9FIRM</name>
<dbReference type="InterPro" id="IPR010998">
    <property type="entry name" value="Integrase_recombinase_N"/>
</dbReference>
<accession>A0A1I6D830</accession>
<dbReference type="AlphaFoldDB" id="A0A1I6D830"/>
<keyword evidence="7 10" id="KW-0238">DNA-binding</keyword>
<dbReference type="Pfam" id="PF00589">
    <property type="entry name" value="Phage_integrase"/>
    <property type="match status" value="1"/>
</dbReference>